<evidence type="ECO:0000256" key="8">
    <source>
        <dbReference type="ARBA" id="ARBA00025699"/>
    </source>
</evidence>
<evidence type="ECO:0000256" key="1">
    <source>
        <dbReference type="ARBA" id="ARBA00004496"/>
    </source>
</evidence>
<dbReference type="NCBIfam" id="TIGR00046">
    <property type="entry name" value="RsmE family RNA methyltransferase"/>
    <property type="match status" value="1"/>
</dbReference>
<evidence type="ECO:0000256" key="5">
    <source>
        <dbReference type="ARBA" id="ARBA00022603"/>
    </source>
</evidence>
<dbReference type="Proteomes" id="UP001580928">
    <property type="component" value="Unassembled WGS sequence"/>
</dbReference>
<evidence type="ECO:0000259" key="12">
    <source>
        <dbReference type="Pfam" id="PF20260"/>
    </source>
</evidence>
<dbReference type="GO" id="GO:0008168">
    <property type="term" value="F:methyltransferase activity"/>
    <property type="evidence" value="ECO:0007669"/>
    <property type="project" value="UniProtKB-KW"/>
</dbReference>
<evidence type="ECO:0000256" key="2">
    <source>
        <dbReference type="ARBA" id="ARBA00005528"/>
    </source>
</evidence>
<dbReference type="Pfam" id="PF04452">
    <property type="entry name" value="Methyltrans_RNA"/>
    <property type="match status" value="1"/>
</dbReference>
<keyword evidence="7 10" id="KW-0949">S-adenosyl-L-methionine</keyword>
<dbReference type="EC" id="2.1.1.193" evidence="10"/>
<evidence type="ECO:0000256" key="9">
    <source>
        <dbReference type="ARBA" id="ARBA00047944"/>
    </source>
</evidence>
<dbReference type="SUPFAM" id="SSF75217">
    <property type="entry name" value="alpha/beta knot"/>
    <property type="match status" value="1"/>
</dbReference>
<dbReference type="NCBIfam" id="NF008702">
    <property type="entry name" value="PRK11713.6-1"/>
    <property type="match status" value="1"/>
</dbReference>
<evidence type="ECO:0000313" key="13">
    <source>
        <dbReference type="EMBL" id="MFB5945690.1"/>
    </source>
</evidence>
<protein>
    <recommendedName>
        <fullName evidence="10">Ribosomal RNA small subunit methyltransferase E</fullName>
        <ecNumber evidence="10">2.1.1.193</ecNumber>
    </recommendedName>
</protein>
<feature type="domain" description="Ribosomal RNA small subunit methyltransferase E methyltransferase" evidence="11">
    <location>
        <begin position="75"/>
        <end position="226"/>
    </location>
</feature>
<dbReference type="EMBL" id="JBBVGT010000002">
    <property type="protein sequence ID" value="MFB5945690.1"/>
    <property type="molecule type" value="Genomic_DNA"/>
</dbReference>
<evidence type="ECO:0000256" key="4">
    <source>
        <dbReference type="ARBA" id="ARBA00022552"/>
    </source>
</evidence>
<evidence type="ECO:0000256" key="3">
    <source>
        <dbReference type="ARBA" id="ARBA00022490"/>
    </source>
</evidence>
<comment type="function">
    <text evidence="8 10">Specifically methylates the N3 position of the uracil ring of uridine 1498 (m3U1498) in 16S rRNA. Acts on the fully assembled 30S ribosomal subunit.</text>
</comment>
<sequence>MHIFYTPDIHSQTSSHTLPEEESKHCVRVMRLTTSDRIMLIDGRGGRYIAEIVDPHPKHTLLNIVSFSQDEPRQGKIHLVVAPTKNIDRYEWFLEKATEIGLDEITPIICEHSERKAVKLDRLAKVLIAAMKQSKQSFLPQLNQVTKLSDFLNTETSDKCFIAHCEEDSKSYINEKLSAGENAMILIGPEGDFSSQEIAIALDKGYVPISLGSSRLRTETAAVVACIEVALINR</sequence>
<dbReference type="InterPro" id="IPR029026">
    <property type="entry name" value="tRNA_m1G_MTases_N"/>
</dbReference>
<dbReference type="PIRSF" id="PIRSF015601">
    <property type="entry name" value="MTase_slr0722"/>
    <property type="match status" value="1"/>
</dbReference>
<comment type="subcellular location">
    <subcellularLocation>
        <location evidence="1 10">Cytoplasm</location>
    </subcellularLocation>
</comment>
<dbReference type="Pfam" id="PF20260">
    <property type="entry name" value="PUA_4"/>
    <property type="match status" value="1"/>
</dbReference>
<dbReference type="PANTHER" id="PTHR30027:SF3">
    <property type="entry name" value="16S RRNA (URACIL(1498)-N(3))-METHYLTRANSFERASE"/>
    <property type="match status" value="1"/>
</dbReference>
<dbReference type="GO" id="GO:0032259">
    <property type="term" value="P:methylation"/>
    <property type="evidence" value="ECO:0007669"/>
    <property type="project" value="UniProtKB-KW"/>
</dbReference>
<dbReference type="SUPFAM" id="SSF88697">
    <property type="entry name" value="PUA domain-like"/>
    <property type="match status" value="1"/>
</dbReference>
<dbReference type="InterPro" id="IPR006700">
    <property type="entry name" value="RsmE"/>
</dbReference>
<name>A0ABV5CE72_9SPHI</name>
<dbReference type="Gene3D" id="3.40.1280.10">
    <property type="match status" value="1"/>
</dbReference>
<feature type="domain" description="Ribosomal RNA small subunit methyltransferase E PUA-like" evidence="12">
    <location>
        <begin position="18"/>
        <end position="59"/>
    </location>
</feature>
<keyword evidence="14" id="KW-1185">Reference proteome</keyword>
<keyword evidence="6 10" id="KW-0808">Transferase</keyword>
<gene>
    <name evidence="13" type="ORF">WKR92_07580</name>
</gene>
<keyword evidence="3 10" id="KW-0963">Cytoplasm</keyword>
<dbReference type="InterPro" id="IPR046886">
    <property type="entry name" value="RsmE_MTase_dom"/>
</dbReference>
<comment type="similarity">
    <text evidence="2 10">Belongs to the RNA methyltransferase RsmE family.</text>
</comment>
<keyword evidence="5 10" id="KW-0489">Methyltransferase</keyword>
<dbReference type="InterPro" id="IPR046887">
    <property type="entry name" value="RsmE_PUA-like"/>
</dbReference>
<evidence type="ECO:0000313" key="14">
    <source>
        <dbReference type="Proteomes" id="UP001580928"/>
    </source>
</evidence>
<reference evidence="13 14" key="1">
    <citation type="submission" date="2024-04" db="EMBL/GenBank/DDBJ databases">
        <title>Albibacterium profundi sp. nov., isolated from sediment of the Challenger Deep of Mariana Trench.</title>
        <authorList>
            <person name="Wang Y."/>
        </authorList>
    </citation>
    <scope>NUCLEOTIDE SEQUENCE [LARGE SCALE GENOMIC DNA]</scope>
    <source>
        <strain evidence="13 14">RHL897</strain>
    </source>
</reference>
<dbReference type="PANTHER" id="PTHR30027">
    <property type="entry name" value="RIBOSOMAL RNA SMALL SUBUNIT METHYLTRANSFERASE E"/>
    <property type="match status" value="1"/>
</dbReference>
<dbReference type="InterPro" id="IPR015947">
    <property type="entry name" value="PUA-like_sf"/>
</dbReference>
<comment type="caution">
    <text evidence="13">The sequence shown here is derived from an EMBL/GenBank/DDBJ whole genome shotgun (WGS) entry which is preliminary data.</text>
</comment>
<dbReference type="CDD" id="cd18084">
    <property type="entry name" value="RsmE-like"/>
    <property type="match status" value="1"/>
</dbReference>
<organism evidence="13 14">
    <name type="scientific">Albibacterium profundi</name>
    <dbReference type="NCBI Taxonomy" id="3134906"/>
    <lineage>
        <taxon>Bacteria</taxon>
        <taxon>Pseudomonadati</taxon>
        <taxon>Bacteroidota</taxon>
        <taxon>Sphingobacteriia</taxon>
        <taxon>Sphingobacteriales</taxon>
        <taxon>Sphingobacteriaceae</taxon>
        <taxon>Albibacterium</taxon>
    </lineage>
</organism>
<evidence type="ECO:0000256" key="7">
    <source>
        <dbReference type="ARBA" id="ARBA00022691"/>
    </source>
</evidence>
<evidence type="ECO:0000259" key="11">
    <source>
        <dbReference type="Pfam" id="PF04452"/>
    </source>
</evidence>
<evidence type="ECO:0000256" key="6">
    <source>
        <dbReference type="ARBA" id="ARBA00022679"/>
    </source>
</evidence>
<proteinExistence type="inferred from homology"/>
<keyword evidence="4 10" id="KW-0698">rRNA processing</keyword>
<accession>A0ABV5CE72</accession>
<dbReference type="Gene3D" id="2.40.240.20">
    <property type="entry name" value="Hypothetical PUA domain-like, domain 1"/>
    <property type="match status" value="1"/>
</dbReference>
<evidence type="ECO:0000256" key="10">
    <source>
        <dbReference type="PIRNR" id="PIRNR015601"/>
    </source>
</evidence>
<dbReference type="InterPro" id="IPR029028">
    <property type="entry name" value="Alpha/beta_knot_MTases"/>
</dbReference>
<comment type="catalytic activity">
    <reaction evidence="9 10">
        <text>uridine(1498) in 16S rRNA + S-adenosyl-L-methionine = N(3)-methyluridine(1498) in 16S rRNA + S-adenosyl-L-homocysteine + H(+)</text>
        <dbReference type="Rhea" id="RHEA:42920"/>
        <dbReference type="Rhea" id="RHEA-COMP:10283"/>
        <dbReference type="Rhea" id="RHEA-COMP:10284"/>
        <dbReference type="ChEBI" id="CHEBI:15378"/>
        <dbReference type="ChEBI" id="CHEBI:57856"/>
        <dbReference type="ChEBI" id="CHEBI:59789"/>
        <dbReference type="ChEBI" id="CHEBI:65315"/>
        <dbReference type="ChEBI" id="CHEBI:74502"/>
        <dbReference type="EC" id="2.1.1.193"/>
    </reaction>
</comment>
<dbReference type="RefSeq" id="WP_375557224.1">
    <property type="nucleotide sequence ID" value="NZ_JBBVGT010000002.1"/>
</dbReference>